<reference evidence="1" key="1">
    <citation type="submission" date="2020-09" db="EMBL/GenBank/DDBJ databases">
        <title>Genome-Enabled Discovery of Anthraquinone Biosynthesis in Senna tora.</title>
        <authorList>
            <person name="Kang S.-H."/>
            <person name="Pandey R.P."/>
            <person name="Lee C.-M."/>
            <person name="Sim J.-S."/>
            <person name="Jeong J.-T."/>
            <person name="Choi B.-S."/>
            <person name="Jung M."/>
            <person name="Ginzburg D."/>
            <person name="Zhao K."/>
            <person name="Won S.Y."/>
            <person name="Oh T.-J."/>
            <person name="Yu Y."/>
            <person name="Kim N.-H."/>
            <person name="Lee O.R."/>
            <person name="Lee T.-H."/>
            <person name="Bashyal P."/>
            <person name="Kim T.-S."/>
            <person name="Lee W.-H."/>
            <person name="Kawkins C."/>
            <person name="Kim C.-K."/>
            <person name="Kim J.S."/>
            <person name="Ahn B.O."/>
            <person name="Rhee S.Y."/>
            <person name="Sohng J.K."/>
        </authorList>
    </citation>
    <scope>NUCLEOTIDE SEQUENCE</scope>
    <source>
        <tissue evidence="1">Leaf</tissue>
    </source>
</reference>
<protein>
    <submittedName>
        <fullName evidence="1">Uncharacterized protein</fullName>
    </submittedName>
</protein>
<organism evidence="1 2">
    <name type="scientific">Senna tora</name>
    <dbReference type="NCBI Taxonomy" id="362788"/>
    <lineage>
        <taxon>Eukaryota</taxon>
        <taxon>Viridiplantae</taxon>
        <taxon>Streptophyta</taxon>
        <taxon>Embryophyta</taxon>
        <taxon>Tracheophyta</taxon>
        <taxon>Spermatophyta</taxon>
        <taxon>Magnoliopsida</taxon>
        <taxon>eudicotyledons</taxon>
        <taxon>Gunneridae</taxon>
        <taxon>Pentapetalae</taxon>
        <taxon>rosids</taxon>
        <taxon>fabids</taxon>
        <taxon>Fabales</taxon>
        <taxon>Fabaceae</taxon>
        <taxon>Caesalpinioideae</taxon>
        <taxon>Cassia clade</taxon>
        <taxon>Senna</taxon>
    </lineage>
</organism>
<dbReference type="EMBL" id="JAAIUW010000006">
    <property type="protein sequence ID" value="KAF7825757.1"/>
    <property type="molecule type" value="Genomic_DNA"/>
</dbReference>
<sequence>MQKKSETRQSSQWRKKRGEIAIAKEERTRFDMMDWKKMKTWLHLERWRE</sequence>
<proteinExistence type="predicted"/>
<dbReference type="AlphaFoldDB" id="A0A834WJZ4"/>
<evidence type="ECO:0000313" key="1">
    <source>
        <dbReference type="EMBL" id="KAF7825757.1"/>
    </source>
</evidence>
<gene>
    <name evidence="1" type="ORF">G2W53_016921</name>
</gene>
<accession>A0A834WJZ4</accession>
<keyword evidence="2" id="KW-1185">Reference proteome</keyword>
<name>A0A834WJZ4_9FABA</name>
<evidence type="ECO:0000313" key="2">
    <source>
        <dbReference type="Proteomes" id="UP000634136"/>
    </source>
</evidence>
<comment type="caution">
    <text evidence="1">The sequence shown here is derived from an EMBL/GenBank/DDBJ whole genome shotgun (WGS) entry which is preliminary data.</text>
</comment>
<dbReference type="Proteomes" id="UP000634136">
    <property type="component" value="Unassembled WGS sequence"/>
</dbReference>